<accession>A0A975CMU2</accession>
<keyword evidence="2" id="KW-1185">Reference proteome</keyword>
<dbReference type="EMBL" id="CP071796">
    <property type="protein sequence ID" value="QTD47084.1"/>
    <property type="molecule type" value="Genomic_DNA"/>
</dbReference>
<dbReference type="AlphaFoldDB" id="A0A975CMU2"/>
<protein>
    <submittedName>
        <fullName evidence="1">Uncharacterized protein</fullName>
    </submittedName>
</protein>
<organism evidence="1 2">
    <name type="scientific">Ottowia testudinis</name>
    <dbReference type="NCBI Taxonomy" id="2816950"/>
    <lineage>
        <taxon>Bacteria</taxon>
        <taxon>Pseudomonadati</taxon>
        <taxon>Pseudomonadota</taxon>
        <taxon>Betaproteobacteria</taxon>
        <taxon>Burkholderiales</taxon>
        <taxon>Comamonadaceae</taxon>
        <taxon>Ottowia</taxon>
    </lineage>
</organism>
<evidence type="ECO:0000313" key="1">
    <source>
        <dbReference type="EMBL" id="QTD47084.1"/>
    </source>
</evidence>
<dbReference type="Proteomes" id="UP000663903">
    <property type="component" value="Chromosome"/>
</dbReference>
<sequence length="90" mass="10071">MKCGSAACIERDGFGQQALGERFKRSIGLTKRPMRAAQLIVEDVRRKGFARNVTGVDVKRLRQRLPAEIRASQRWKILAGISPNLCCPFA</sequence>
<reference evidence="1" key="1">
    <citation type="submission" date="2021-03" db="EMBL/GenBank/DDBJ databases">
        <title>Ottowia sp. 27C isolated from the cloaca of a Giant Asian pond turtle (Heosemys grandis).</title>
        <authorList>
            <person name="Spergser J."/>
            <person name="Busse H.-J."/>
        </authorList>
    </citation>
    <scope>NUCLEOTIDE SEQUENCE</scope>
    <source>
        <strain evidence="1">27C</strain>
    </source>
</reference>
<dbReference type="RefSeq" id="WP_208010980.1">
    <property type="nucleotide sequence ID" value="NZ_CP071796.1"/>
</dbReference>
<name>A0A975CMU2_9BURK</name>
<proteinExistence type="predicted"/>
<evidence type="ECO:0000313" key="2">
    <source>
        <dbReference type="Proteomes" id="UP000663903"/>
    </source>
</evidence>
<gene>
    <name evidence="1" type="ORF">J1M35_09570</name>
</gene>
<dbReference type="KEGG" id="otd:J1M35_09570"/>